<dbReference type="Gene3D" id="1.10.3460.10">
    <property type="entry name" value="Chlorophyll a/b binding protein domain"/>
    <property type="match status" value="1"/>
</dbReference>
<organism evidence="5 6">
    <name type="scientific">Vitrella brassicaformis (strain CCMP3155)</name>
    <dbReference type="NCBI Taxonomy" id="1169540"/>
    <lineage>
        <taxon>Eukaryota</taxon>
        <taxon>Sar</taxon>
        <taxon>Alveolata</taxon>
        <taxon>Colpodellida</taxon>
        <taxon>Vitrellaceae</taxon>
        <taxon>Vitrella</taxon>
    </lineage>
</organism>
<evidence type="ECO:0000313" key="5">
    <source>
        <dbReference type="EMBL" id="CEM13762.1"/>
    </source>
</evidence>
<dbReference type="VEuPathDB" id="CryptoDB:Vbra_15574"/>
<evidence type="ECO:0000313" key="6">
    <source>
        <dbReference type="Proteomes" id="UP000041254"/>
    </source>
</evidence>
<dbReference type="EMBL" id="CDMY01000447">
    <property type="protein sequence ID" value="CEM13762.1"/>
    <property type="molecule type" value="Genomic_DNA"/>
</dbReference>
<evidence type="ECO:0000256" key="1">
    <source>
        <dbReference type="ARBA" id="ARBA00004229"/>
    </source>
</evidence>
<dbReference type="Proteomes" id="UP000041254">
    <property type="component" value="Unassembled WGS sequence"/>
</dbReference>
<name>A0A0G4FK52_VITBC</name>
<feature type="region of interest" description="Disordered" evidence="4">
    <location>
        <begin position="167"/>
        <end position="193"/>
    </location>
</feature>
<feature type="compositionally biased region" description="Low complexity" evidence="4">
    <location>
        <begin position="182"/>
        <end position="191"/>
    </location>
</feature>
<keyword evidence="2" id="KW-0150">Chloroplast</keyword>
<dbReference type="InParanoid" id="A0A0G4FK52"/>
<dbReference type="SUPFAM" id="SSF103511">
    <property type="entry name" value="Chlorophyll a-b binding protein"/>
    <property type="match status" value="1"/>
</dbReference>
<dbReference type="GO" id="GO:0009507">
    <property type="term" value="C:chloroplast"/>
    <property type="evidence" value="ECO:0007669"/>
    <property type="project" value="UniProtKB-SubCell"/>
</dbReference>
<proteinExistence type="predicted"/>
<keyword evidence="3" id="KW-0934">Plastid</keyword>
<dbReference type="Pfam" id="PF00504">
    <property type="entry name" value="Chloroa_b-bind"/>
    <property type="match status" value="1"/>
</dbReference>
<evidence type="ECO:0000256" key="2">
    <source>
        <dbReference type="ARBA" id="ARBA00022528"/>
    </source>
</evidence>
<evidence type="ECO:0000256" key="3">
    <source>
        <dbReference type="ARBA" id="ARBA00022640"/>
    </source>
</evidence>
<comment type="subcellular location">
    <subcellularLocation>
        <location evidence="1">Plastid</location>
        <location evidence="1">Chloroplast</location>
    </subcellularLocation>
</comment>
<accession>A0A0G4FK52</accession>
<gene>
    <name evidence="5" type="ORF">Vbra_15574</name>
</gene>
<reference evidence="5 6" key="1">
    <citation type="submission" date="2014-11" db="EMBL/GenBank/DDBJ databases">
        <authorList>
            <person name="Zhu J."/>
            <person name="Qi W."/>
            <person name="Song R."/>
        </authorList>
    </citation>
    <scope>NUCLEOTIDE SEQUENCE [LARGE SCALE GENOMIC DNA]</scope>
</reference>
<dbReference type="AlphaFoldDB" id="A0A0G4FK52"/>
<dbReference type="InterPro" id="IPR022796">
    <property type="entry name" value="Chloroa_b-bind"/>
</dbReference>
<protein>
    <submittedName>
        <fullName evidence="5">Uncharacterized protein</fullName>
    </submittedName>
</protein>
<sequence>MIARELYHTLAGEEDLQDFSLSKYVRLPGGAAAAQICSRRAMESSLSSASAMAVSLLSLVTFVASEVTSAFIVPLDLLQGDRSFTSTHRQAFQQAGAKRSLHRPYYGGSSRCPFVRLYARRTGLGDGDDSAPEGEAESKLTADDYLLLSSLNDRIYELGLEAYAAEHSGRSQDSDPEAALVSSSSSSSSSSTIPEAAEMGDLVSSSYFPSSSRRTYYDRFWQSRNLDGVTASDFSDLRASSDARDSFRMNLVARGMLMWLMVLNQYHEKRKAQDPSYVPPHEALEAREREIADTRQADISFLREAELKHGRTALVLLFGYLFHMATHTLPMGANVFSLFASKWLPMPGAVGRFLQLFLIPAYVELASMSAVGKRLSDWLNKKAWGDLEKHMTTLRSASEALSNMRVSELIHGRSAMVVVSLLVLWQATHSPEFVAAIQSATVATADPTSAC</sequence>
<evidence type="ECO:0000256" key="4">
    <source>
        <dbReference type="SAM" id="MobiDB-lite"/>
    </source>
</evidence>
<keyword evidence="6" id="KW-1185">Reference proteome</keyword>